<comment type="caution">
    <text evidence="1">The sequence shown here is derived from an EMBL/GenBank/DDBJ whole genome shotgun (WGS) entry which is preliminary data.</text>
</comment>
<dbReference type="SUPFAM" id="SSF52540">
    <property type="entry name" value="P-loop containing nucleoside triphosphate hydrolases"/>
    <property type="match status" value="1"/>
</dbReference>
<dbReference type="InterPro" id="IPR027417">
    <property type="entry name" value="P-loop_NTPase"/>
</dbReference>
<dbReference type="Proteomes" id="UP001152795">
    <property type="component" value="Unassembled WGS sequence"/>
</dbReference>
<sequence>MLIVGMTESGKTQFLLNMLETEYNRVFDYIVIVCPTIEWNMTYINWSHLSDHGVIQIPCSQEMINHVLKAVSTIFRGTQTLIIVDDCATSQDVKKRVSELVRLAFSARHYNLSVIVLTQQLSSAAKPFRENISRLVTFYNPSRKDMKVITDDYLSGVPQETITEITKILRDEKFTALDIMGTESEEEVFEAVREVEEAAKVSQKRAKSIARKAKSTADKSQTEHKRDKPIELSRDGIIEKPASFIRKSKKDVADRLYHEYESQRMSCASDFLSTLIISKFASVLGSFGAVESSEKLTEELLSDKLLKDDVAYLTRTISPNIPFIGLISGGCTTAKHVVAHKWNKKEEPEEVSEETKHLLLHTECHDLEGPTTGEIPGKEQNLKI</sequence>
<evidence type="ECO:0000313" key="2">
    <source>
        <dbReference type="Proteomes" id="UP001152795"/>
    </source>
</evidence>
<organism evidence="1 2">
    <name type="scientific">Paramuricea clavata</name>
    <name type="common">Red gorgonian</name>
    <name type="synonym">Violescent sea-whip</name>
    <dbReference type="NCBI Taxonomy" id="317549"/>
    <lineage>
        <taxon>Eukaryota</taxon>
        <taxon>Metazoa</taxon>
        <taxon>Cnidaria</taxon>
        <taxon>Anthozoa</taxon>
        <taxon>Octocorallia</taxon>
        <taxon>Malacalcyonacea</taxon>
        <taxon>Plexauridae</taxon>
        <taxon>Paramuricea</taxon>
    </lineage>
</organism>
<gene>
    <name evidence="1" type="ORF">PACLA_8A037636</name>
</gene>
<name>A0A6S7IU35_PARCT</name>
<accession>A0A6S7IU35</accession>
<dbReference type="Pfam" id="PF04665">
    <property type="entry name" value="Pox_A32"/>
    <property type="match status" value="1"/>
</dbReference>
<reference evidence="1" key="1">
    <citation type="submission" date="2020-04" db="EMBL/GenBank/DDBJ databases">
        <authorList>
            <person name="Alioto T."/>
            <person name="Alioto T."/>
            <person name="Gomez Garrido J."/>
        </authorList>
    </citation>
    <scope>NUCLEOTIDE SEQUENCE</scope>
    <source>
        <strain evidence="1">A484AB</strain>
    </source>
</reference>
<keyword evidence="2" id="KW-1185">Reference proteome</keyword>
<dbReference type="Gene3D" id="3.40.50.300">
    <property type="entry name" value="P-loop containing nucleotide triphosphate hydrolases"/>
    <property type="match status" value="1"/>
</dbReference>
<protein>
    <submittedName>
        <fullName evidence="1">Uncharacterized protein</fullName>
    </submittedName>
</protein>
<proteinExistence type="predicted"/>
<dbReference type="EMBL" id="CACRXK020006340">
    <property type="protein sequence ID" value="CAB4009112.1"/>
    <property type="molecule type" value="Genomic_DNA"/>
</dbReference>
<evidence type="ECO:0000313" key="1">
    <source>
        <dbReference type="EMBL" id="CAB4009112.1"/>
    </source>
</evidence>
<dbReference type="AlphaFoldDB" id="A0A6S7IU35"/>
<dbReference type="InterPro" id="IPR006758">
    <property type="entry name" value="A32L"/>
</dbReference>
<dbReference type="OrthoDB" id="5988694at2759"/>